<dbReference type="STRING" id="703135.A0A2A9NCJ6"/>
<dbReference type="PANTHER" id="PTHR43861">
    <property type="entry name" value="TRANS-ACONITATE 2-METHYLTRANSFERASE-RELATED"/>
    <property type="match status" value="1"/>
</dbReference>
<evidence type="ECO:0000256" key="1">
    <source>
        <dbReference type="SAM" id="MobiDB-lite"/>
    </source>
</evidence>
<accession>A0A2A9NCJ6</accession>
<dbReference type="InterPro" id="IPR029063">
    <property type="entry name" value="SAM-dependent_MTases_sf"/>
</dbReference>
<feature type="region of interest" description="Disordered" evidence="1">
    <location>
        <begin position="1"/>
        <end position="23"/>
    </location>
</feature>
<dbReference type="CDD" id="cd02440">
    <property type="entry name" value="AdoMet_MTases"/>
    <property type="match status" value="1"/>
</dbReference>
<dbReference type="OrthoDB" id="3647at2759"/>
<keyword evidence="4" id="KW-1185">Reference proteome</keyword>
<dbReference type="Proteomes" id="UP000242287">
    <property type="component" value="Unassembled WGS sequence"/>
</dbReference>
<dbReference type="AlphaFoldDB" id="A0A2A9NCJ6"/>
<organism evidence="3 4">
    <name type="scientific">Amanita thiersii Skay4041</name>
    <dbReference type="NCBI Taxonomy" id="703135"/>
    <lineage>
        <taxon>Eukaryota</taxon>
        <taxon>Fungi</taxon>
        <taxon>Dikarya</taxon>
        <taxon>Basidiomycota</taxon>
        <taxon>Agaricomycotina</taxon>
        <taxon>Agaricomycetes</taxon>
        <taxon>Agaricomycetidae</taxon>
        <taxon>Agaricales</taxon>
        <taxon>Pluteineae</taxon>
        <taxon>Amanitaceae</taxon>
        <taxon>Amanita</taxon>
    </lineage>
</organism>
<reference evidence="3 4" key="1">
    <citation type="submission" date="2014-02" db="EMBL/GenBank/DDBJ databases">
        <title>Transposable element dynamics among asymbiotic and ectomycorrhizal Amanita fungi.</title>
        <authorList>
            <consortium name="DOE Joint Genome Institute"/>
            <person name="Hess J."/>
            <person name="Skrede I."/>
            <person name="Wolfe B."/>
            <person name="LaButti K."/>
            <person name="Ohm R.A."/>
            <person name="Grigoriev I.V."/>
            <person name="Pringle A."/>
        </authorList>
    </citation>
    <scope>NUCLEOTIDE SEQUENCE [LARGE SCALE GENOMIC DNA]</scope>
    <source>
        <strain evidence="3 4">SKay4041</strain>
    </source>
</reference>
<feature type="domain" description="Methyltransferase type 12" evidence="2">
    <location>
        <begin position="85"/>
        <end position="183"/>
    </location>
</feature>
<dbReference type="Gene3D" id="3.40.50.150">
    <property type="entry name" value="Vaccinia Virus protein VP39"/>
    <property type="match status" value="1"/>
</dbReference>
<evidence type="ECO:0000259" key="2">
    <source>
        <dbReference type="Pfam" id="PF08242"/>
    </source>
</evidence>
<sequence>MEVGQSPSKSGQRGQSTQQDTKSDVHNEHLNHDVTGQDGFLLANQEYFDRTAHEYDDLPRAAERAQKTVDAMRNMYQFKDDTIALDYACGTGLISRQIFRHIKKVLGVDISQQMVDQYNSIAFQLGLSAERMEAVCVELKGDEGELGGVKFDVVFCAWAYHHINEVGRTTQILGRLLKPGGVLLVVDLENTDPGIFVEHGHIVPHTHGFNASAIEKVFKEAGLEKFAYREAFVDEMEGREIKLFIAKGVKLI</sequence>
<evidence type="ECO:0000313" key="3">
    <source>
        <dbReference type="EMBL" id="PFH45977.1"/>
    </source>
</evidence>
<proteinExistence type="predicted"/>
<dbReference type="InterPro" id="IPR013217">
    <property type="entry name" value="Methyltransf_12"/>
</dbReference>
<name>A0A2A9NCJ6_9AGAR</name>
<dbReference type="Pfam" id="PF08242">
    <property type="entry name" value="Methyltransf_12"/>
    <property type="match status" value="1"/>
</dbReference>
<feature type="compositionally biased region" description="Polar residues" evidence="1">
    <location>
        <begin position="1"/>
        <end position="20"/>
    </location>
</feature>
<gene>
    <name evidence="3" type="ORF">AMATHDRAFT_77862</name>
</gene>
<dbReference type="EMBL" id="KZ302258">
    <property type="protein sequence ID" value="PFH45977.1"/>
    <property type="molecule type" value="Genomic_DNA"/>
</dbReference>
<evidence type="ECO:0000313" key="4">
    <source>
        <dbReference type="Proteomes" id="UP000242287"/>
    </source>
</evidence>
<protein>
    <recommendedName>
        <fullName evidence="2">Methyltransferase type 12 domain-containing protein</fullName>
    </recommendedName>
</protein>
<dbReference type="SUPFAM" id="SSF53335">
    <property type="entry name" value="S-adenosyl-L-methionine-dependent methyltransferases"/>
    <property type="match status" value="1"/>
</dbReference>